<feature type="region of interest" description="Disordered" evidence="1">
    <location>
        <begin position="52"/>
        <end position="76"/>
    </location>
</feature>
<evidence type="ECO:0000313" key="3">
    <source>
        <dbReference type="Proteomes" id="UP001499878"/>
    </source>
</evidence>
<organism evidence="2 3">
    <name type="scientific">Streptomyces thinghirensis</name>
    <dbReference type="NCBI Taxonomy" id="551547"/>
    <lineage>
        <taxon>Bacteria</taxon>
        <taxon>Bacillati</taxon>
        <taxon>Actinomycetota</taxon>
        <taxon>Actinomycetes</taxon>
        <taxon>Kitasatosporales</taxon>
        <taxon>Streptomycetaceae</taxon>
        <taxon>Streptomyces</taxon>
    </lineage>
</organism>
<evidence type="ECO:0000256" key="1">
    <source>
        <dbReference type="SAM" id="MobiDB-lite"/>
    </source>
</evidence>
<name>A0ABP9T0T4_9ACTN</name>
<reference evidence="3" key="1">
    <citation type="journal article" date="2019" name="Int. J. Syst. Evol. Microbiol.">
        <title>The Global Catalogue of Microorganisms (GCM) 10K type strain sequencing project: providing services to taxonomists for standard genome sequencing and annotation.</title>
        <authorList>
            <consortium name="The Broad Institute Genomics Platform"/>
            <consortium name="The Broad Institute Genome Sequencing Center for Infectious Disease"/>
            <person name="Wu L."/>
            <person name="Ma J."/>
        </authorList>
    </citation>
    <scope>NUCLEOTIDE SEQUENCE [LARGE SCALE GENOMIC DNA]</scope>
    <source>
        <strain evidence="3">JCM 18306</strain>
    </source>
</reference>
<comment type="caution">
    <text evidence="2">The sequence shown here is derived from an EMBL/GenBank/DDBJ whole genome shotgun (WGS) entry which is preliminary data.</text>
</comment>
<evidence type="ECO:0000313" key="2">
    <source>
        <dbReference type="EMBL" id="GAA5207320.1"/>
    </source>
</evidence>
<accession>A0ABP9T0T4</accession>
<feature type="compositionally biased region" description="Basic and acidic residues" evidence="1">
    <location>
        <begin position="65"/>
        <end position="76"/>
    </location>
</feature>
<protein>
    <submittedName>
        <fullName evidence="2">Uncharacterized protein</fullName>
    </submittedName>
</protein>
<dbReference type="RefSeq" id="WP_345629124.1">
    <property type="nucleotide sequence ID" value="NZ_BAABJR010000005.1"/>
</dbReference>
<proteinExistence type="predicted"/>
<gene>
    <name evidence="2" type="ORF">GCM10023323_22350</name>
</gene>
<dbReference type="EMBL" id="BAABJR010000005">
    <property type="protein sequence ID" value="GAA5207320.1"/>
    <property type="molecule type" value="Genomic_DNA"/>
</dbReference>
<keyword evidence="3" id="KW-1185">Reference proteome</keyword>
<sequence>MDDVTDIGALVREVRQELADELRLRLREALAGQPREWLVNQLLDLALAPGLPAQRRSDPSVAPTEEPHEERQRRAERVRNLSLDSERLRRFVDDYRMLDRDTLIGRGLLIDPPVKGSCPLGPEHRSPEGEQLLTEAKDLLHALLFGDEEAGVRLERVERELLTLTLPRHKAHAIAFVLRAATEIGAAGTWRDPGGAANDERAPNTILQVEYGEVAEELVGNGITACLRLINNLEVNEVVLYARMENVEESTLI</sequence>
<dbReference type="Proteomes" id="UP001499878">
    <property type="component" value="Unassembled WGS sequence"/>
</dbReference>